<organism evidence="1 2">
    <name type="scientific">Lacibacter cauensis</name>
    <dbReference type="NCBI Taxonomy" id="510947"/>
    <lineage>
        <taxon>Bacteria</taxon>
        <taxon>Pseudomonadati</taxon>
        <taxon>Bacteroidota</taxon>
        <taxon>Chitinophagia</taxon>
        <taxon>Chitinophagales</taxon>
        <taxon>Chitinophagaceae</taxon>
        <taxon>Lacibacter</taxon>
    </lineage>
</organism>
<dbReference type="AlphaFoldDB" id="A0A562SJ57"/>
<protein>
    <submittedName>
        <fullName evidence="1">Uncharacterized protein</fullName>
    </submittedName>
</protein>
<dbReference type="EMBL" id="VLLE01000004">
    <property type="protein sequence ID" value="TWI81123.1"/>
    <property type="molecule type" value="Genomic_DNA"/>
</dbReference>
<keyword evidence="2" id="KW-1185">Reference proteome</keyword>
<reference evidence="1 2" key="1">
    <citation type="journal article" date="2015" name="Stand. Genomic Sci.">
        <title>Genomic Encyclopedia of Bacterial and Archaeal Type Strains, Phase III: the genomes of soil and plant-associated and newly described type strains.</title>
        <authorList>
            <person name="Whitman W.B."/>
            <person name="Woyke T."/>
            <person name="Klenk H.P."/>
            <person name="Zhou Y."/>
            <person name="Lilburn T.G."/>
            <person name="Beck B.J."/>
            <person name="De Vos P."/>
            <person name="Vandamme P."/>
            <person name="Eisen J.A."/>
            <person name="Garrity G."/>
            <person name="Hugenholtz P."/>
            <person name="Kyrpides N.C."/>
        </authorList>
    </citation>
    <scope>NUCLEOTIDE SEQUENCE [LARGE SCALE GENOMIC DNA]</scope>
    <source>
        <strain evidence="1 2">CGMCC 1.7271</strain>
    </source>
</reference>
<comment type="caution">
    <text evidence="1">The sequence shown here is derived from an EMBL/GenBank/DDBJ whole genome shotgun (WGS) entry which is preliminary data.</text>
</comment>
<dbReference type="OrthoDB" id="645138at2"/>
<accession>A0A562SJ57</accession>
<sequence>MAKLKGILKIEGTLDELTFYKTQDGHLVKTKGGVSAERIANDPNFQRTRENGAEFGSSATAGKLLRNAVRNLMMNAADSRVTSRLTQIMTQIKNYDTTSARGERIVAVGIADPAALALLKDFDFNDNAALGGVLFAPFTVTGATGAINIPAFVPINDIAYPSGATHISLKSAYAVVDFANGTSAIEYSPVTNLPIDGTNTPVTLTPAAVPAGAGTKFYLMLIEFFQEVNGVQYSLKNGAYNVLNIVEAA</sequence>
<evidence type="ECO:0000313" key="2">
    <source>
        <dbReference type="Proteomes" id="UP000316167"/>
    </source>
</evidence>
<dbReference type="Proteomes" id="UP000316167">
    <property type="component" value="Unassembled WGS sequence"/>
</dbReference>
<dbReference type="RefSeq" id="WP_144886331.1">
    <property type="nucleotide sequence ID" value="NZ_VLLE01000004.1"/>
</dbReference>
<gene>
    <name evidence="1" type="ORF">IQ13_2137</name>
</gene>
<name>A0A562SJ57_9BACT</name>
<evidence type="ECO:0000313" key="1">
    <source>
        <dbReference type="EMBL" id="TWI81123.1"/>
    </source>
</evidence>
<proteinExistence type="predicted"/>